<evidence type="ECO:0000256" key="1">
    <source>
        <dbReference type="ARBA" id="ARBA00006739"/>
    </source>
</evidence>
<evidence type="ECO:0000313" key="5">
    <source>
        <dbReference type="EMBL" id="NII05439.1"/>
    </source>
</evidence>
<protein>
    <submittedName>
        <fullName evidence="5">Glycosyltransferase family 2 protein</fullName>
    </submittedName>
</protein>
<feature type="transmembrane region" description="Helical" evidence="4">
    <location>
        <begin position="300"/>
        <end position="322"/>
    </location>
</feature>
<dbReference type="Pfam" id="PF13641">
    <property type="entry name" value="Glyco_tranf_2_3"/>
    <property type="match status" value="1"/>
</dbReference>
<dbReference type="GO" id="GO:0016757">
    <property type="term" value="F:glycosyltransferase activity"/>
    <property type="evidence" value="ECO:0007669"/>
    <property type="project" value="UniProtKB-KW"/>
</dbReference>
<organism evidence="5 6">
    <name type="scientific">Luteibacter anthropi</name>
    <dbReference type="NCBI Taxonomy" id="564369"/>
    <lineage>
        <taxon>Bacteria</taxon>
        <taxon>Pseudomonadati</taxon>
        <taxon>Pseudomonadota</taxon>
        <taxon>Gammaproteobacteria</taxon>
        <taxon>Lysobacterales</taxon>
        <taxon>Rhodanobacteraceae</taxon>
        <taxon>Luteibacter</taxon>
    </lineage>
</organism>
<keyword evidence="6" id="KW-1185">Reference proteome</keyword>
<dbReference type="AlphaFoldDB" id="A0A7X5U7S8"/>
<feature type="transmembrane region" description="Helical" evidence="4">
    <location>
        <begin position="6"/>
        <end position="31"/>
    </location>
</feature>
<sequence>MISLPVLLGLIGFSTLLLFLCTVVMLGLYLARRLRPTRAETRLAEYPFVSILVPFYNEPEPSFLRTLEAIEAADYPGRLEVILIDDGSSNSTPTMLTEWLRCTRDKHYVLVTLEKNGGAKGLALDAALPRLSPDSDVVTVIDSDTVIMPHALRIAVEELYSSPTHAAACGLIVPDGRDTSWLHRLQFYEHVGALAIIRYVQSRVGMVNVVAGAFSLHKTSVIRELGGWGEWLVEDISWTWRALAHGYTIGYAPEAIAYTVCPSTLFGLFRQRRRWARGRLESFRVAWGISWSNTVKMLPWWLLWAQSALLPTLLLSIAGAWIYRSPLLLDLAFANWLLMAVLNGVACVQARDRLQLRWFDIVLVSIYNTCIDTLLLPANLIGLFDEITGHRKSWLTR</sequence>
<dbReference type="EMBL" id="JAARLZ010000002">
    <property type="protein sequence ID" value="NII05439.1"/>
    <property type="molecule type" value="Genomic_DNA"/>
</dbReference>
<evidence type="ECO:0000256" key="2">
    <source>
        <dbReference type="ARBA" id="ARBA00022676"/>
    </source>
</evidence>
<comment type="similarity">
    <text evidence="1">Belongs to the glycosyltransferase 2 family.</text>
</comment>
<dbReference type="SUPFAM" id="SSF53448">
    <property type="entry name" value="Nucleotide-diphospho-sugar transferases"/>
    <property type="match status" value="1"/>
</dbReference>
<dbReference type="PANTHER" id="PTHR43630:SF1">
    <property type="entry name" value="POLY-BETA-1,6-N-ACETYL-D-GLUCOSAMINE SYNTHASE"/>
    <property type="match status" value="1"/>
</dbReference>
<keyword evidence="2" id="KW-0328">Glycosyltransferase</keyword>
<comment type="caution">
    <text evidence="5">The sequence shown here is derived from an EMBL/GenBank/DDBJ whole genome shotgun (WGS) entry which is preliminary data.</text>
</comment>
<dbReference type="RefSeq" id="WP_166946549.1">
    <property type="nucleotide sequence ID" value="NZ_CP077072.1"/>
</dbReference>
<evidence type="ECO:0000313" key="6">
    <source>
        <dbReference type="Proteomes" id="UP000490980"/>
    </source>
</evidence>
<evidence type="ECO:0000256" key="4">
    <source>
        <dbReference type="SAM" id="Phobius"/>
    </source>
</evidence>
<gene>
    <name evidence="5" type="ORF">HBF25_03425</name>
</gene>
<evidence type="ECO:0000256" key="3">
    <source>
        <dbReference type="ARBA" id="ARBA00022679"/>
    </source>
</evidence>
<name>A0A7X5U7S8_9GAMM</name>
<proteinExistence type="inferred from homology"/>
<keyword evidence="4" id="KW-1133">Transmembrane helix</keyword>
<keyword evidence="4" id="KW-0472">Membrane</keyword>
<dbReference type="CDD" id="cd06423">
    <property type="entry name" value="CESA_like"/>
    <property type="match status" value="1"/>
</dbReference>
<dbReference type="Proteomes" id="UP000490980">
    <property type="component" value="Unassembled WGS sequence"/>
</dbReference>
<keyword evidence="4" id="KW-0812">Transmembrane</keyword>
<keyword evidence="3 5" id="KW-0808">Transferase</keyword>
<accession>A0A7X5U7S8</accession>
<dbReference type="PANTHER" id="PTHR43630">
    <property type="entry name" value="POLY-BETA-1,6-N-ACETYL-D-GLUCOSAMINE SYNTHASE"/>
    <property type="match status" value="1"/>
</dbReference>
<reference evidence="5 6" key="1">
    <citation type="submission" date="2020-03" db="EMBL/GenBank/DDBJ databases">
        <authorList>
            <person name="Lai Q."/>
        </authorList>
    </citation>
    <scope>NUCLEOTIDE SEQUENCE [LARGE SCALE GENOMIC DNA]</scope>
    <source>
        <strain evidence="5 6">CCUG 25036</strain>
    </source>
</reference>
<feature type="transmembrane region" description="Helical" evidence="4">
    <location>
        <begin position="328"/>
        <end position="348"/>
    </location>
</feature>
<dbReference type="InterPro" id="IPR029044">
    <property type="entry name" value="Nucleotide-diphossugar_trans"/>
</dbReference>
<dbReference type="Gene3D" id="3.90.550.10">
    <property type="entry name" value="Spore Coat Polysaccharide Biosynthesis Protein SpsA, Chain A"/>
    <property type="match status" value="1"/>
</dbReference>